<sequence length="306" mass="33236">MRKGLLTLALSTVLAASILPSAVVAETSTTSNAEPQLNWIEGTGQKIDMGDNLAELKLGAGYAFLNGTDTQAYEEMSGGVATGNEIGFVVPTDQTQGWAMYFEYEATGHIADDEKDDIDAAELLKSYKKGTEARNEELDPAYHMFVDGWDVEPFYDENLHHLAWSLLAHDAQDNKLINYNVRILTREGVISAILVSDPEHLSADRQTAEKDVLAAFGLKDSSRYEAYDPSTDKKAEFGLTGLILGGAGLVVAKKVGLLAAILLFAKKGWIIIVAAFAAIWRFIRGRSQKKATVEVTQSNDGNSTTN</sequence>
<dbReference type="Pfam" id="PF09935">
    <property type="entry name" value="DUF2167"/>
    <property type="match status" value="1"/>
</dbReference>
<proteinExistence type="predicted"/>
<keyword evidence="1" id="KW-1133">Transmembrane helix</keyword>
<evidence type="ECO:0000256" key="2">
    <source>
        <dbReference type="SAM" id="SignalP"/>
    </source>
</evidence>
<feature type="chain" id="PRO_5047262807" evidence="2">
    <location>
        <begin position="26"/>
        <end position="306"/>
    </location>
</feature>
<keyword evidence="2" id="KW-0732">Signal</keyword>
<evidence type="ECO:0000256" key="1">
    <source>
        <dbReference type="SAM" id="Phobius"/>
    </source>
</evidence>
<dbReference type="EMBL" id="JBHMDO010000034">
    <property type="protein sequence ID" value="MFB9328568.1"/>
    <property type="molecule type" value="Genomic_DNA"/>
</dbReference>
<comment type="caution">
    <text evidence="3">The sequence shown here is derived from an EMBL/GenBank/DDBJ whole genome shotgun (WGS) entry which is preliminary data.</text>
</comment>
<gene>
    <name evidence="3" type="ORF">ACFFSY_21755</name>
</gene>
<reference evidence="3 4" key="1">
    <citation type="submission" date="2024-09" db="EMBL/GenBank/DDBJ databases">
        <authorList>
            <person name="Sun Q."/>
            <person name="Mori K."/>
        </authorList>
    </citation>
    <scope>NUCLEOTIDE SEQUENCE [LARGE SCALE GENOMIC DNA]</scope>
    <source>
        <strain evidence="3 4">TISTR 2452</strain>
    </source>
</reference>
<protein>
    <submittedName>
        <fullName evidence="3">DUF2167 domain-containing protein</fullName>
    </submittedName>
</protein>
<evidence type="ECO:0000313" key="4">
    <source>
        <dbReference type="Proteomes" id="UP001589747"/>
    </source>
</evidence>
<keyword evidence="1" id="KW-0472">Membrane</keyword>
<name>A0ABV5KTK9_9BACL</name>
<accession>A0ABV5KTK9</accession>
<feature type="transmembrane region" description="Helical" evidence="1">
    <location>
        <begin position="257"/>
        <end position="280"/>
    </location>
</feature>
<feature type="signal peptide" evidence="2">
    <location>
        <begin position="1"/>
        <end position="25"/>
    </location>
</feature>
<dbReference type="InterPro" id="IPR018682">
    <property type="entry name" value="DUF2167_membr"/>
</dbReference>
<keyword evidence="4" id="KW-1185">Reference proteome</keyword>
<dbReference type="RefSeq" id="WP_377498005.1">
    <property type="nucleotide sequence ID" value="NZ_JBHMDO010000034.1"/>
</dbReference>
<organism evidence="3 4">
    <name type="scientific">Paenibacillus aurantiacus</name>
    <dbReference type="NCBI Taxonomy" id="1936118"/>
    <lineage>
        <taxon>Bacteria</taxon>
        <taxon>Bacillati</taxon>
        <taxon>Bacillota</taxon>
        <taxon>Bacilli</taxon>
        <taxon>Bacillales</taxon>
        <taxon>Paenibacillaceae</taxon>
        <taxon>Paenibacillus</taxon>
    </lineage>
</organism>
<evidence type="ECO:0000313" key="3">
    <source>
        <dbReference type="EMBL" id="MFB9328568.1"/>
    </source>
</evidence>
<keyword evidence="1" id="KW-0812">Transmembrane</keyword>
<dbReference type="Proteomes" id="UP001589747">
    <property type="component" value="Unassembled WGS sequence"/>
</dbReference>